<dbReference type="InterPro" id="IPR019734">
    <property type="entry name" value="TPR_rpt"/>
</dbReference>
<evidence type="ECO:0008006" key="4">
    <source>
        <dbReference type="Google" id="ProtNLM"/>
    </source>
</evidence>
<feature type="repeat" description="TPR" evidence="1">
    <location>
        <begin position="343"/>
        <end position="376"/>
    </location>
</feature>
<dbReference type="Gene3D" id="1.25.40.10">
    <property type="entry name" value="Tetratricopeptide repeat domain"/>
    <property type="match status" value="1"/>
</dbReference>
<gene>
    <name evidence="2" type="ORF">OW763_02560</name>
</gene>
<reference evidence="2" key="1">
    <citation type="submission" date="2022-12" db="EMBL/GenBank/DDBJ databases">
        <authorList>
            <person name="Wang J."/>
        </authorList>
    </citation>
    <scope>NUCLEOTIDE SEQUENCE</scope>
    <source>
        <strain evidence="2">HY-45-18</strain>
    </source>
</reference>
<dbReference type="SUPFAM" id="SSF48452">
    <property type="entry name" value="TPR-like"/>
    <property type="match status" value="1"/>
</dbReference>
<dbReference type="PROSITE" id="PS50005">
    <property type="entry name" value="TPR"/>
    <property type="match status" value="1"/>
</dbReference>
<comment type="caution">
    <text evidence="2">The sequence shown here is derived from an EMBL/GenBank/DDBJ whole genome shotgun (WGS) entry which is preliminary data.</text>
</comment>
<organism evidence="2 3">
    <name type="scientific">Clostridium aestuarii</name>
    <dbReference type="NCBI Taxonomy" id="338193"/>
    <lineage>
        <taxon>Bacteria</taxon>
        <taxon>Bacillati</taxon>
        <taxon>Bacillota</taxon>
        <taxon>Clostridia</taxon>
        <taxon>Eubacteriales</taxon>
        <taxon>Clostridiaceae</taxon>
        <taxon>Clostridium</taxon>
    </lineage>
</organism>
<keyword evidence="1" id="KW-0802">TPR repeat</keyword>
<dbReference type="Proteomes" id="UP001078443">
    <property type="component" value="Unassembled WGS sequence"/>
</dbReference>
<proteinExistence type="predicted"/>
<dbReference type="RefSeq" id="WP_268039493.1">
    <property type="nucleotide sequence ID" value="NZ_JAPQER010000001.1"/>
</dbReference>
<evidence type="ECO:0000256" key="1">
    <source>
        <dbReference type="PROSITE-ProRule" id="PRU00339"/>
    </source>
</evidence>
<protein>
    <recommendedName>
        <fullName evidence="4">Lipoprotein</fullName>
    </recommendedName>
</protein>
<sequence>MNKVSKVILSGFIVSGVFLNGCSAHTTQAAVSKQPQIVNKQIKSSENLKDIANRFIPQGAKILEEDRIVGNESIYKLDVDNDDIDEVVVFFKNKEKFENGFFVLKKNNNKWIKIFEDKSQANAISMVQLVNVYDSTKKSLILGKLISTRAGSEYTVYNFKKDKFEKLELGLWNKFQILNNSLNDDKGIVFGGWLNQGANIYSVDVIRFNREKFTCAEKEYPVYFENCIDNNPKYFGREHLKEFKFAWYYFIDMQIKANRAKEALESIEKVFQINKNKDGIYEIEDYKFYLLKAKALNELEEYKKAEDILLGISKEITKIIDTNREKIINDNDFYYMDMQKELSDMYFELGRSYLEQKNKNKAKEKFNISLELLKELLKEGYFLQDTILDINREVTFNRVEDELNKLKD</sequence>
<accession>A0ABT4CWN7</accession>
<name>A0ABT4CWN7_9CLOT</name>
<dbReference type="InterPro" id="IPR011990">
    <property type="entry name" value="TPR-like_helical_dom_sf"/>
</dbReference>
<evidence type="ECO:0000313" key="2">
    <source>
        <dbReference type="EMBL" id="MCY6483237.1"/>
    </source>
</evidence>
<dbReference type="EMBL" id="JAPQER010000001">
    <property type="protein sequence ID" value="MCY6483237.1"/>
    <property type="molecule type" value="Genomic_DNA"/>
</dbReference>
<keyword evidence="3" id="KW-1185">Reference proteome</keyword>
<evidence type="ECO:0000313" key="3">
    <source>
        <dbReference type="Proteomes" id="UP001078443"/>
    </source>
</evidence>